<name>A0A6J4TZV0_9ACTN</name>
<organism evidence="1">
    <name type="scientific">uncultured Solirubrobacteraceae bacterium</name>
    <dbReference type="NCBI Taxonomy" id="1162706"/>
    <lineage>
        <taxon>Bacteria</taxon>
        <taxon>Bacillati</taxon>
        <taxon>Actinomycetota</taxon>
        <taxon>Thermoleophilia</taxon>
        <taxon>Solirubrobacterales</taxon>
        <taxon>Solirubrobacteraceae</taxon>
        <taxon>environmental samples</taxon>
    </lineage>
</organism>
<dbReference type="PROSITE" id="PS51257">
    <property type="entry name" value="PROKAR_LIPOPROTEIN"/>
    <property type="match status" value="1"/>
</dbReference>
<proteinExistence type="predicted"/>
<dbReference type="AlphaFoldDB" id="A0A6J4TZV0"/>
<dbReference type="Gene3D" id="3.40.1000.10">
    <property type="entry name" value="Mog1/PsbP, alpha/beta/alpha sandwich"/>
    <property type="match status" value="1"/>
</dbReference>
<sequence length="177" mass="18250">MRPRATRTGSLLLVLGAGIGGGGCNTGQERAGAQGSVGYTVTAPQGWADITREVERDAGVAFDVAYGGPVDGGGRATVNITQRDAGDGASLARLIRAGRAEVDELAGGDLELSPVAAAAIDGAPAQRYEFSANGKRVRQVGTLYEGEFYVVTLTAPAAGFRGALARLDGVLRSWRWD</sequence>
<protein>
    <recommendedName>
        <fullName evidence="2">PsbP C-terminal domain-containing protein</fullName>
    </recommendedName>
</protein>
<dbReference type="EMBL" id="CADCVS010000565">
    <property type="protein sequence ID" value="CAA9536932.1"/>
    <property type="molecule type" value="Genomic_DNA"/>
</dbReference>
<accession>A0A6J4TZV0</accession>
<reference evidence="1" key="1">
    <citation type="submission" date="2020-02" db="EMBL/GenBank/DDBJ databases">
        <authorList>
            <person name="Meier V. D."/>
        </authorList>
    </citation>
    <scope>NUCLEOTIDE SEQUENCE</scope>
    <source>
        <strain evidence="1">AVDCRST_MAG30</strain>
    </source>
</reference>
<gene>
    <name evidence="1" type="ORF">AVDCRST_MAG30-4320</name>
</gene>
<evidence type="ECO:0008006" key="2">
    <source>
        <dbReference type="Google" id="ProtNLM"/>
    </source>
</evidence>
<evidence type="ECO:0000313" key="1">
    <source>
        <dbReference type="EMBL" id="CAA9536932.1"/>
    </source>
</evidence>